<sequence>MACQASPGQFRLRRQASPGQFRLRRGQSRLRRAKTAAGIRNGEGCTLENEGSVGRAGLEYRVDESGLSERSIEERDAETSKDEFVGTFGGRGTVDAQRCLPAFSGSLFLSVQRFLGARSRTGTLRDDNLR</sequence>
<gene>
    <name evidence="2" type="ORF">XD86_0938</name>
</gene>
<dbReference type="Proteomes" id="UP000054260">
    <property type="component" value="Unassembled WGS sequence"/>
</dbReference>
<name>A0A101GYG1_9BACT</name>
<organism evidence="2 3">
    <name type="scientific">Mesotoga infera</name>
    <dbReference type="NCBI Taxonomy" id="1236046"/>
    <lineage>
        <taxon>Bacteria</taxon>
        <taxon>Thermotogati</taxon>
        <taxon>Thermotogota</taxon>
        <taxon>Thermotogae</taxon>
        <taxon>Kosmotogales</taxon>
        <taxon>Kosmotogaceae</taxon>
        <taxon>Mesotoga</taxon>
    </lineage>
</organism>
<accession>A0A101GYG1</accession>
<reference evidence="3" key="1">
    <citation type="journal article" date="2015" name="MBio">
        <title>Genome-Resolved Metagenomic Analysis Reveals Roles for Candidate Phyla and Other Microbial Community Members in Biogeochemical Transformations in Oil Reservoirs.</title>
        <authorList>
            <person name="Hu P."/>
            <person name="Tom L."/>
            <person name="Singh A."/>
            <person name="Thomas B.C."/>
            <person name="Baker B.J."/>
            <person name="Piceno Y.M."/>
            <person name="Andersen G.L."/>
            <person name="Banfield J.F."/>
        </authorList>
    </citation>
    <scope>NUCLEOTIDE SEQUENCE [LARGE SCALE GENOMIC DNA]</scope>
</reference>
<feature type="region of interest" description="Disordered" evidence="1">
    <location>
        <begin position="1"/>
        <end position="36"/>
    </location>
</feature>
<protein>
    <submittedName>
        <fullName evidence="2">Uncharacterized protein</fullName>
    </submittedName>
</protein>
<evidence type="ECO:0000313" key="2">
    <source>
        <dbReference type="EMBL" id="KUK67006.1"/>
    </source>
</evidence>
<dbReference type="AlphaFoldDB" id="A0A101GYG1"/>
<dbReference type="PATRIC" id="fig|1236046.6.peg.1101"/>
<proteinExistence type="predicted"/>
<evidence type="ECO:0000256" key="1">
    <source>
        <dbReference type="SAM" id="MobiDB-lite"/>
    </source>
</evidence>
<feature type="compositionally biased region" description="Basic residues" evidence="1">
    <location>
        <begin position="22"/>
        <end position="34"/>
    </location>
</feature>
<dbReference type="EMBL" id="LGGH01000140">
    <property type="protein sequence ID" value="KUK67006.1"/>
    <property type="molecule type" value="Genomic_DNA"/>
</dbReference>
<comment type="caution">
    <text evidence="2">The sequence shown here is derived from an EMBL/GenBank/DDBJ whole genome shotgun (WGS) entry which is preliminary data.</text>
</comment>
<evidence type="ECO:0000313" key="3">
    <source>
        <dbReference type="Proteomes" id="UP000054260"/>
    </source>
</evidence>